<proteinExistence type="predicted"/>
<organism evidence="2 3">
    <name type="scientific">Catellatospora chokoriensis</name>
    <dbReference type="NCBI Taxonomy" id="310353"/>
    <lineage>
        <taxon>Bacteria</taxon>
        <taxon>Bacillati</taxon>
        <taxon>Actinomycetota</taxon>
        <taxon>Actinomycetes</taxon>
        <taxon>Micromonosporales</taxon>
        <taxon>Micromonosporaceae</taxon>
        <taxon>Catellatospora</taxon>
    </lineage>
</organism>
<protein>
    <recommendedName>
        <fullName evidence="4">Helix-turn-helix protein</fullName>
    </recommendedName>
</protein>
<dbReference type="Gene3D" id="1.10.260.40">
    <property type="entry name" value="lambda repressor-like DNA-binding domains"/>
    <property type="match status" value="1"/>
</dbReference>
<reference evidence="2 3" key="1">
    <citation type="submission" date="2021-01" db="EMBL/GenBank/DDBJ databases">
        <title>Whole genome shotgun sequence of Catellatospora chokoriensis NBRC 107358.</title>
        <authorList>
            <person name="Komaki H."/>
            <person name="Tamura T."/>
        </authorList>
    </citation>
    <scope>NUCLEOTIDE SEQUENCE [LARGE SCALE GENOMIC DNA]</scope>
    <source>
        <strain evidence="2 3">NBRC 107358</strain>
    </source>
</reference>
<gene>
    <name evidence="2" type="ORF">Cch02nite_02490</name>
</gene>
<dbReference type="InterPro" id="IPR001387">
    <property type="entry name" value="Cro/C1-type_HTH"/>
</dbReference>
<evidence type="ECO:0000313" key="2">
    <source>
        <dbReference type="EMBL" id="GIF86805.1"/>
    </source>
</evidence>
<dbReference type="InterPro" id="IPR010982">
    <property type="entry name" value="Lambda_DNA-bd_dom_sf"/>
</dbReference>
<evidence type="ECO:0000313" key="3">
    <source>
        <dbReference type="Proteomes" id="UP000619293"/>
    </source>
</evidence>
<dbReference type="SUPFAM" id="SSF47413">
    <property type="entry name" value="lambda repressor-like DNA-binding domains"/>
    <property type="match status" value="1"/>
</dbReference>
<name>A0A8J3JX96_9ACTN</name>
<dbReference type="CDD" id="cd00093">
    <property type="entry name" value="HTH_XRE"/>
    <property type="match status" value="1"/>
</dbReference>
<evidence type="ECO:0008006" key="4">
    <source>
        <dbReference type="Google" id="ProtNLM"/>
    </source>
</evidence>
<sequence length="147" mass="16067">MPGSLLGMGDVSAAAGDRAQPDTEWGRYLRRMTRRPGWSVAKLARDSGIARQTIFDWIRDGGESVTVGSVRRVAEALGDDVVNALTAAANVAHREADEEMTPILQSDLDPQAKAELVEYVTGLREAQRHARRTEITAMLNRPRRAAA</sequence>
<comment type="caution">
    <text evidence="2">The sequence shown here is derived from an EMBL/GenBank/DDBJ whole genome shotgun (WGS) entry which is preliminary data.</text>
</comment>
<accession>A0A8J3JX96</accession>
<dbReference type="GO" id="GO:0003677">
    <property type="term" value="F:DNA binding"/>
    <property type="evidence" value="ECO:0007669"/>
    <property type="project" value="InterPro"/>
</dbReference>
<evidence type="ECO:0000256" key="1">
    <source>
        <dbReference type="SAM" id="MobiDB-lite"/>
    </source>
</evidence>
<dbReference type="AlphaFoldDB" id="A0A8J3JX96"/>
<keyword evidence="3" id="KW-1185">Reference proteome</keyword>
<dbReference type="EMBL" id="BONG01000001">
    <property type="protein sequence ID" value="GIF86805.1"/>
    <property type="molecule type" value="Genomic_DNA"/>
</dbReference>
<dbReference type="Proteomes" id="UP000619293">
    <property type="component" value="Unassembled WGS sequence"/>
</dbReference>
<feature type="region of interest" description="Disordered" evidence="1">
    <location>
        <begin position="1"/>
        <end position="20"/>
    </location>
</feature>